<dbReference type="PRINTS" id="PR00394">
    <property type="entry name" value="RHSPROTEIN"/>
</dbReference>
<dbReference type="RefSeq" id="WP_222872400.1">
    <property type="nucleotide sequence ID" value="NZ_CP039704.1"/>
</dbReference>
<feature type="domain" description="Teneurin-like YD-shell" evidence="2">
    <location>
        <begin position="63"/>
        <end position="320"/>
    </location>
</feature>
<evidence type="ECO:0000313" key="4">
    <source>
        <dbReference type="Proteomes" id="UP000298714"/>
    </source>
</evidence>
<protein>
    <submittedName>
        <fullName evidence="3">RHS repeat-associated core domain-containing protein</fullName>
    </submittedName>
</protein>
<organism evidence="3 4">
    <name type="scientific">Hankyongella ginsenosidimutans</name>
    <dbReference type="NCBI Taxonomy" id="1763828"/>
    <lineage>
        <taxon>Bacteria</taxon>
        <taxon>Pseudomonadati</taxon>
        <taxon>Pseudomonadota</taxon>
        <taxon>Alphaproteobacteria</taxon>
        <taxon>Sphingomonadales</taxon>
        <taxon>Sphingomonadaceae</taxon>
        <taxon>Hankyongella</taxon>
    </lineage>
</organism>
<dbReference type="Proteomes" id="UP000298714">
    <property type="component" value="Chromosome"/>
</dbReference>
<dbReference type="InterPro" id="IPR050708">
    <property type="entry name" value="T6SS_VgrG/RHS"/>
</dbReference>
<dbReference type="Gene3D" id="2.180.10.10">
    <property type="entry name" value="RHS repeat-associated core"/>
    <property type="match status" value="1"/>
</dbReference>
<name>A0A4D7C6X3_9SPHN</name>
<dbReference type="EMBL" id="CP039704">
    <property type="protein sequence ID" value="QCI79595.1"/>
    <property type="molecule type" value="Genomic_DNA"/>
</dbReference>
<sequence length="402" mass="43716">MSLNQLADDGITTVLSTYGYDDLSRRTALTLGGVATRFDYRTDNSLLSRQTVDFAGTTGDVSRTYSYNRLGEITRFDLSNPAYQWEGYYPVSGRAYAANELNQYRSAASRDFGYDTNGNLTQDVLVSGRGQAGETRTLQWTFRYTPENQLIQVQNPVAAIDVGYRYDAVGRLARKVVTGGETVYQVYDGVDLIAEYLEGGQLRRRIVHGPGVDEPIAEDSFAGATPTRRFLHADHQGSVVASSDAGGTAAQQLGYGLFGESEQEAGPTLRYTGQRYEPETGLYYYKARFYSPYLGRFLQADPIGYEDGLNLYAYVQNDPINNVDPTGLYTGIDDAAFAVVGAVIGVAVQGVSDVVRGELSSAGTYTASGINGAATGLGILYAPATSGHRWLERVSSVALWEM</sequence>
<keyword evidence="4" id="KW-1185">Reference proteome</keyword>
<dbReference type="AlphaFoldDB" id="A0A4D7C6X3"/>
<dbReference type="PANTHER" id="PTHR32305:SF15">
    <property type="entry name" value="PROTEIN RHSA-RELATED"/>
    <property type="match status" value="1"/>
</dbReference>
<dbReference type="InterPro" id="IPR022385">
    <property type="entry name" value="Rhs_assc_core"/>
</dbReference>
<keyword evidence="1" id="KW-0677">Repeat</keyword>
<evidence type="ECO:0000256" key="1">
    <source>
        <dbReference type="ARBA" id="ARBA00022737"/>
    </source>
</evidence>
<reference evidence="4" key="1">
    <citation type="submission" date="2019-04" db="EMBL/GenBank/DDBJ databases">
        <title>Complete genome sequence of Sphingomonas sp. W1-2-3.</title>
        <authorList>
            <person name="Im W.T."/>
        </authorList>
    </citation>
    <scope>NUCLEOTIDE SEQUENCE [LARGE SCALE GENOMIC DNA]</scope>
    <source>
        <strain evidence="4">W1-2-3</strain>
    </source>
</reference>
<evidence type="ECO:0000259" key="2">
    <source>
        <dbReference type="Pfam" id="PF25023"/>
    </source>
</evidence>
<accession>A0A4D7C6X3</accession>
<dbReference type="Pfam" id="PF25023">
    <property type="entry name" value="TEN_YD-shell"/>
    <property type="match status" value="1"/>
</dbReference>
<dbReference type="KEGG" id="hgn:E6W36_08725"/>
<proteinExistence type="predicted"/>
<dbReference type="InterPro" id="IPR056823">
    <property type="entry name" value="TEN-like_YD-shell"/>
</dbReference>
<evidence type="ECO:0000313" key="3">
    <source>
        <dbReference type="EMBL" id="QCI79595.1"/>
    </source>
</evidence>
<gene>
    <name evidence="3" type="ORF">E6W36_08725</name>
</gene>
<dbReference type="PANTHER" id="PTHR32305">
    <property type="match status" value="1"/>
</dbReference>
<dbReference type="NCBIfam" id="TIGR03696">
    <property type="entry name" value="Rhs_assc_core"/>
    <property type="match status" value="1"/>
</dbReference>